<dbReference type="GO" id="GO:0016787">
    <property type="term" value="F:hydrolase activity"/>
    <property type="evidence" value="ECO:0007669"/>
    <property type="project" value="UniProtKB-KW"/>
</dbReference>
<keyword evidence="3" id="KW-0217">Developmental protein</keyword>
<keyword evidence="4" id="KW-0378">Hydrolase</keyword>
<dbReference type="CTD" id="36337657"/>
<comment type="caution">
    <text evidence="10">The sequence shown here is derived from an EMBL/GenBank/DDBJ whole genome shotgun (WGS) entry which is preliminary data.</text>
</comment>
<dbReference type="GO" id="GO:0005929">
    <property type="term" value="C:cilium"/>
    <property type="evidence" value="ECO:0007669"/>
    <property type="project" value="UniProtKB-SubCell"/>
</dbReference>
<gene>
    <name evidence="10" type="ORF">EGR_01942</name>
</gene>
<reference evidence="10 11" key="1">
    <citation type="journal article" date="2013" name="Nat. Genet.">
        <title>The genome of the hydatid tapeworm Echinococcus granulosus.</title>
        <authorList>
            <person name="Zheng H."/>
            <person name="Zhang W."/>
            <person name="Zhang L."/>
            <person name="Zhang Z."/>
            <person name="Li J."/>
            <person name="Lu G."/>
            <person name="Zhu Y."/>
            <person name="Wang Y."/>
            <person name="Huang Y."/>
            <person name="Liu J."/>
            <person name="Kang H."/>
            <person name="Chen J."/>
            <person name="Wang L."/>
            <person name="Chen A."/>
            <person name="Yu S."/>
            <person name="Gao Z."/>
            <person name="Jin L."/>
            <person name="Gu W."/>
            <person name="Wang Z."/>
            <person name="Zhao L."/>
            <person name="Shi B."/>
            <person name="Wen H."/>
            <person name="Lin R."/>
            <person name="Jones M.K."/>
            <person name="Brejova B."/>
            <person name="Vinar T."/>
            <person name="Zhao G."/>
            <person name="McManus D.P."/>
            <person name="Chen Z."/>
            <person name="Zhou Y."/>
            <person name="Wang S."/>
        </authorList>
    </citation>
    <scope>NUCLEOTIDE SEQUENCE [LARGE SCALE GENOMIC DNA]</scope>
</reference>
<dbReference type="GO" id="GO:1902176">
    <property type="term" value="P:negative regulation of oxidative stress-induced intrinsic apoptotic signaling pathway"/>
    <property type="evidence" value="ECO:0007669"/>
    <property type="project" value="TreeGrafter"/>
</dbReference>
<dbReference type="InterPro" id="IPR007858">
    <property type="entry name" value="Dpy-30_motif"/>
</dbReference>
<proteinExistence type="inferred from homology"/>
<dbReference type="Pfam" id="PF05186">
    <property type="entry name" value="Dpy-30"/>
    <property type="match status" value="1"/>
</dbReference>
<dbReference type="CDD" id="cd22970">
    <property type="entry name" value="DD_NDKH5-like"/>
    <property type="match status" value="1"/>
</dbReference>
<dbReference type="SMART" id="SM00562">
    <property type="entry name" value="NDK"/>
    <property type="match status" value="1"/>
</dbReference>
<dbReference type="SUPFAM" id="SSF54919">
    <property type="entry name" value="Nucleoside diphosphate kinase, NDK"/>
    <property type="match status" value="1"/>
</dbReference>
<keyword evidence="11" id="KW-1185">Reference proteome</keyword>
<dbReference type="PANTHER" id="PTHR46161">
    <property type="entry name" value="NUCLEOSIDE DIPHOSPHATE KINASE"/>
    <property type="match status" value="1"/>
</dbReference>
<comment type="caution">
    <text evidence="8">Lacks conserved residue(s) required for the propagation of feature annotation.</text>
</comment>
<name>W6UPG8_ECHGR</name>
<evidence type="ECO:0000256" key="3">
    <source>
        <dbReference type="ARBA" id="ARBA00022473"/>
    </source>
</evidence>
<keyword evidence="10" id="KW-0808">Transferase</keyword>
<dbReference type="OMA" id="HNAISYW"/>
<dbReference type="InterPro" id="IPR036850">
    <property type="entry name" value="NDK-like_dom_sf"/>
</dbReference>
<comment type="subcellular location">
    <subcellularLocation>
        <location evidence="1">Cell projection</location>
        <location evidence="1">Cilium</location>
    </subcellularLocation>
</comment>
<dbReference type="FunFam" id="1.20.890.10:FF:000008">
    <property type="entry name" value="Nucleoside diphosphate kinase homolog 5"/>
    <property type="match status" value="1"/>
</dbReference>
<dbReference type="PANTHER" id="PTHR46161:SF1">
    <property type="entry name" value="NUCLEOSIDE DIPHOSPHATE KINASE HOMOLOG 5"/>
    <property type="match status" value="1"/>
</dbReference>
<evidence type="ECO:0000256" key="5">
    <source>
        <dbReference type="ARBA" id="ARBA00023273"/>
    </source>
</evidence>
<dbReference type="Gene3D" id="1.20.890.10">
    <property type="entry name" value="cAMP-dependent protein kinase regulatory subunit, dimerization-anchoring domain"/>
    <property type="match status" value="1"/>
</dbReference>
<evidence type="ECO:0000313" key="10">
    <source>
        <dbReference type="EMBL" id="EUB63138.1"/>
    </source>
</evidence>
<organism evidence="10 11">
    <name type="scientific">Echinococcus granulosus</name>
    <name type="common">Hydatid tapeworm</name>
    <dbReference type="NCBI Taxonomy" id="6210"/>
    <lineage>
        <taxon>Eukaryota</taxon>
        <taxon>Metazoa</taxon>
        <taxon>Spiralia</taxon>
        <taxon>Lophotrochozoa</taxon>
        <taxon>Platyhelminthes</taxon>
        <taxon>Cestoda</taxon>
        <taxon>Eucestoda</taxon>
        <taxon>Cyclophyllidea</taxon>
        <taxon>Taeniidae</taxon>
        <taxon>Echinococcus</taxon>
        <taxon>Echinococcus granulosus group</taxon>
    </lineage>
</organism>
<sequence length="233" mass="26936">MTAGKLSALNNELLEENKNYPEIILERTLAIFKTAAWKKEVPLVDILMKDGITVTNRRFVKLSLEQAMEFYQDRKNQEDYIQLVEDLSCGLILVMVYVKNGITKTWKDIVNFPTSKDTENRLAQMFWNEFGGVEMKNPFHASESKASAVREIRFFFPNTIMEPIPTKQYAKDYLSKNVIPTLLTGLTEVCRKKPKDPVIFLAEWLLQNNPNQPGTNELCPQIEVPNQESKLWM</sequence>
<evidence type="ECO:0000313" key="11">
    <source>
        <dbReference type="Proteomes" id="UP000019149"/>
    </source>
</evidence>
<evidence type="ECO:0000259" key="9">
    <source>
        <dbReference type="SMART" id="SM00562"/>
    </source>
</evidence>
<dbReference type="AlphaFoldDB" id="W6UPG8"/>
<dbReference type="STRING" id="6210.W6UPG8"/>
<evidence type="ECO:0000256" key="8">
    <source>
        <dbReference type="PROSITE-ProRule" id="PRU00706"/>
    </source>
</evidence>
<dbReference type="PROSITE" id="PS51374">
    <property type="entry name" value="NDPK_LIKE"/>
    <property type="match status" value="1"/>
</dbReference>
<dbReference type="KEGG" id="egl:EGR_01942"/>
<dbReference type="InterPro" id="IPR034907">
    <property type="entry name" value="NDK-like_dom"/>
</dbReference>
<protein>
    <recommendedName>
        <fullName evidence="6">Nucleoside diphosphate kinase homolog 5</fullName>
    </recommendedName>
    <alternativeName>
        <fullName evidence="7">3'-5' exonuclease NME5</fullName>
    </alternativeName>
</protein>
<keyword evidence="5" id="KW-0966">Cell projection</keyword>
<dbReference type="OrthoDB" id="1729737at2759"/>
<dbReference type="RefSeq" id="XP_024354334.1">
    <property type="nucleotide sequence ID" value="XM_024491191.1"/>
</dbReference>
<evidence type="ECO:0000256" key="6">
    <source>
        <dbReference type="ARBA" id="ARBA00072632"/>
    </source>
</evidence>
<comment type="similarity">
    <text evidence="2 8">Belongs to the NDK family.</text>
</comment>
<dbReference type="Proteomes" id="UP000019149">
    <property type="component" value="Unassembled WGS sequence"/>
</dbReference>
<evidence type="ECO:0000256" key="7">
    <source>
        <dbReference type="ARBA" id="ARBA00080200"/>
    </source>
</evidence>
<dbReference type="Gene3D" id="3.30.70.141">
    <property type="entry name" value="Nucleoside diphosphate kinase-like domain"/>
    <property type="match status" value="1"/>
</dbReference>
<accession>W6UPG8</accession>
<evidence type="ECO:0000256" key="4">
    <source>
        <dbReference type="ARBA" id="ARBA00022801"/>
    </source>
</evidence>
<dbReference type="GeneID" id="36337657"/>
<dbReference type="Pfam" id="PF00334">
    <property type="entry name" value="NDK"/>
    <property type="match status" value="1"/>
</dbReference>
<dbReference type="GO" id="GO:0003341">
    <property type="term" value="P:cilium movement"/>
    <property type="evidence" value="ECO:0007669"/>
    <property type="project" value="TreeGrafter"/>
</dbReference>
<dbReference type="GO" id="GO:0016301">
    <property type="term" value="F:kinase activity"/>
    <property type="evidence" value="ECO:0007669"/>
    <property type="project" value="UniProtKB-KW"/>
</dbReference>
<dbReference type="EMBL" id="APAU02000008">
    <property type="protein sequence ID" value="EUB63138.1"/>
    <property type="molecule type" value="Genomic_DNA"/>
</dbReference>
<feature type="domain" description="Nucleoside diphosphate kinase-like" evidence="9">
    <location>
        <begin position="25"/>
        <end position="163"/>
    </location>
</feature>
<evidence type="ECO:0000256" key="2">
    <source>
        <dbReference type="ARBA" id="ARBA00008142"/>
    </source>
</evidence>
<evidence type="ECO:0000256" key="1">
    <source>
        <dbReference type="ARBA" id="ARBA00004138"/>
    </source>
</evidence>
<keyword evidence="10" id="KW-0418">Kinase</keyword>